<evidence type="ECO:0000256" key="2">
    <source>
        <dbReference type="SAM" id="MobiDB-lite"/>
    </source>
</evidence>
<gene>
    <name evidence="4" type="ORF">BC938DRAFT_471450</name>
</gene>
<keyword evidence="3" id="KW-0472">Membrane</keyword>
<evidence type="ECO:0000256" key="1">
    <source>
        <dbReference type="SAM" id="Coils"/>
    </source>
</evidence>
<feature type="transmembrane region" description="Helical" evidence="3">
    <location>
        <begin position="82"/>
        <end position="102"/>
    </location>
</feature>
<feature type="compositionally biased region" description="Basic residues" evidence="2">
    <location>
        <begin position="136"/>
        <end position="145"/>
    </location>
</feature>
<evidence type="ECO:0000313" key="5">
    <source>
        <dbReference type="Proteomes" id="UP000274822"/>
    </source>
</evidence>
<organism evidence="4 5">
    <name type="scientific">Jimgerdemannia flammicorona</name>
    <dbReference type="NCBI Taxonomy" id="994334"/>
    <lineage>
        <taxon>Eukaryota</taxon>
        <taxon>Fungi</taxon>
        <taxon>Fungi incertae sedis</taxon>
        <taxon>Mucoromycota</taxon>
        <taxon>Mucoromycotina</taxon>
        <taxon>Endogonomycetes</taxon>
        <taxon>Endogonales</taxon>
        <taxon>Endogonaceae</taxon>
        <taxon>Jimgerdemannia</taxon>
    </lineage>
</organism>
<evidence type="ECO:0000313" key="4">
    <source>
        <dbReference type="EMBL" id="RUS33487.1"/>
    </source>
</evidence>
<feature type="compositionally biased region" description="Basic and acidic residues" evidence="2">
    <location>
        <begin position="215"/>
        <end position="225"/>
    </location>
</feature>
<protein>
    <submittedName>
        <fullName evidence="4">Uncharacterized protein</fullName>
    </submittedName>
</protein>
<dbReference type="Proteomes" id="UP000274822">
    <property type="component" value="Unassembled WGS sequence"/>
</dbReference>
<feature type="coiled-coil region" evidence="1">
    <location>
        <begin position="13"/>
        <end position="40"/>
    </location>
</feature>
<reference evidence="4 5" key="1">
    <citation type="journal article" date="2018" name="New Phytol.">
        <title>Phylogenomics of Endogonaceae and evolution of mycorrhizas within Mucoromycota.</title>
        <authorList>
            <person name="Chang Y."/>
            <person name="Desiro A."/>
            <person name="Na H."/>
            <person name="Sandor L."/>
            <person name="Lipzen A."/>
            <person name="Clum A."/>
            <person name="Barry K."/>
            <person name="Grigoriev I.V."/>
            <person name="Martin F.M."/>
            <person name="Stajich J.E."/>
            <person name="Smith M.E."/>
            <person name="Bonito G."/>
            <person name="Spatafora J.W."/>
        </authorList>
    </citation>
    <scope>NUCLEOTIDE SEQUENCE [LARGE SCALE GENOMIC DNA]</scope>
    <source>
        <strain evidence="4 5">AD002</strain>
    </source>
</reference>
<keyword evidence="3" id="KW-0812">Transmembrane</keyword>
<evidence type="ECO:0000256" key="3">
    <source>
        <dbReference type="SAM" id="Phobius"/>
    </source>
</evidence>
<dbReference type="EMBL" id="RBNJ01001163">
    <property type="protein sequence ID" value="RUS33487.1"/>
    <property type="molecule type" value="Genomic_DNA"/>
</dbReference>
<feature type="region of interest" description="Disordered" evidence="2">
    <location>
        <begin position="128"/>
        <end position="156"/>
    </location>
</feature>
<feature type="transmembrane region" description="Helical" evidence="3">
    <location>
        <begin position="45"/>
        <end position="67"/>
    </location>
</feature>
<feature type="compositionally biased region" description="Low complexity" evidence="2">
    <location>
        <begin position="181"/>
        <end position="201"/>
    </location>
</feature>
<sequence length="225" mass="25468">MGVVFSSFRKPEETDYEKILSNLDSEIKKAELRLSEIKVRERRVVLIWLLYTTLAYALYLVAFFLYFSQDEDLWDNWVTKVLPIPLAPLAIFMVNRLFGVFFKRKQTYEGRLKPDHDHKVYRVRINLTPPSPIRRNPTRRSAHAAKAKDRGAEEEDVVLHHQVAGRALRSVGHPAPGPRQPGTRSAGPGPGSGSAAQPATATERRATHARTATPRHAEDVRRDPG</sequence>
<keyword evidence="3" id="KW-1133">Transmembrane helix</keyword>
<name>A0A433QUU6_9FUNG</name>
<dbReference type="AlphaFoldDB" id="A0A433QUU6"/>
<keyword evidence="1" id="KW-0175">Coiled coil</keyword>
<comment type="caution">
    <text evidence="4">The sequence shown here is derived from an EMBL/GenBank/DDBJ whole genome shotgun (WGS) entry which is preliminary data.</text>
</comment>
<proteinExistence type="predicted"/>
<feature type="region of interest" description="Disordered" evidence="2">
    <location>
        <begin position="168"/>
        <end position="225"/>
    </location>
</feature>
<accession>A0A433QUU6</accession>
<keyword evidence="5" id="KW-1185">Reference proteome</keyword>